<dbReference type="AlphaFoldDB" id="A0A8J3QWH6"/>
<sequence length="205" mass="23408">MDDDVKARFSEFVTLRAPALVRVAYLLTGDRHAAEDLVQSALVKTLTRWQSLRNEDPEGYVRTVMYREQISRWRRWSRHRERLIAPSDDLVGADPHGQTDLRVSMREALLRLSPAHRTILVLRYYEDLTETQVAAVLDCSIGSVRSRTHRALTRLRQLLPDTELLIGTPLARPAQRAADHKPDQPGARLATSQINPARGWARTSR</sequence>
<dbReference type="SUPFAM" id="SSF88946">
    <property type="entry name" value="Sigma2 domain of RNA polymerase sigma factors"/>
    <property type="match status" value="1"/>
</dbReference>
<dbReference type="InterPro" id="IPR013325">
    <property type="entry name" value="RNA_pol_sigma_r2"/>
</dbReference>
<keyword evidence="2" id="KW-0805">Transcription regulation</keyword>
<keyword evidence="4" id="KW-0238">DNA-binding</keyword>
<dbReference type="GO" id="GO:0006352">
    <property type="term" value="P:DNA-templated transcription initiation"/>
    <property type="evidence" value="ECO:0007669"/>
    <property type="project" value="InterPro"/>
</dbReference>
<reference evidence="9" key="1">
    <citation type="submission" date="2021-01" db="EMBL/GenBank/DDBJ databases">
        <title>Whole genome shotgun sequence of Rugosimonospora africana NBRC 104875.</title>
        <authorList>
            <person name="Komaki H."/>
            <person name="Tamura T."/>
        </authorList>
    </citation>
    <scope>NUCLEOTIDE SEQUENCE</scope>
    <source>
        <strain evidence="9">NBRC 104875</strain>
    </source>
</reference>
<proteinExistence type="inferred from homology"/>
<evidence type="ECO:0000256" key="6">
    <source>
        <dbReference type="SAM" id="MobiDB-lite"/>
    </source>
</evidence>
<dbReference type="InterPro" id="IPR007627">
    <property type="entry name" value="RNA_pol_sigma70_r2"/>
</dbReference>
<dbReference type="Proteomes" id="UP000642748">
    <property type="component" value="Unassembled WGS sequence"/>
</dbReference>
<dbReference type="GO" id="GO:0016987">
    <property type="term" value="F:sigma factor activity"/>
    <property type="evidence" value="ECO:0007669"/>
    <property type="project" value="UniProtKB-KW"/>
</dbReference>
<evidence type="ECO:0000259" key="7">
    <source>
        <dbReference type="Pfam" id="PF04542"/>
    </source>
</evidence>
<comment type="caution">
    <text evidence="9">The sequence shown here is derived from an EMBL/GenBank/DDBJ whole genome shotgun (WGS) entry which is preliminary data.</text>
</comment>
<dbReference type="NCBIfam" id="TIGR02937">
    <property type="entry name" value="sigma70-ECF"/>
    <property type="match status" value="1"/>
</dbReference>
<feature type="region of interest" description="Disordered" evidence="6">
    <location>
        <begin position="172"/>
        <end position="205"/>
    </location>
</feature>
<dbReference type="GO" id="GO:0003677">
    <property type="term" value="F:DNA binding"/>
    <property type="evidence" value="ECO:0007669"/>
    <property type="project" value="UniProtKB-KW"/>
</dbReference>
<organism evidence="9 10">
    <name type="scientific">Rugosimonospora africana</name>
    <dbReference type="NCBI Taxonomy" id="556532"/>
    <lineage>
        <taxon>Bacteria</taxon>
        <taxon>Bacillati</taxon>
        <taxon>Actinomycetota</taxon>
        <taxon>Actinomycetes</taxon>
        <taxon>Micromonosporales</taxon>
        <taxon>Micromonosporaceae</taxon>
        <taxon>Rugosimonospora</taxon>
    </lineage>
</organism>
<evidence type="ECO:0000256" key="2">
    <source>
        <dbReference type="ARBA" id="ARBA00023015"/>
    </source>
</evidence>
<evidence type="ECO:0000313" key="9">
    <source>
        <dbReference type="EMBL" id="GIH17090.1"/>
    </source>
</evidence>
<dbReference type="RefSeq" id="WP_203920638.1">
    <property type="nucleotide sequence ID" value="NZ_BONZ01000049.1"/>
</dbReference>
<keyword evidence="5" id="KW-0804">Transcription</keyword>
<dbReference type="EMBL" id="BONZ01000049">
    <property type="protein sequence ID" value="GIH17090.1"/>
    <property type="molecule type" value="Genomic_DNA"/>
</dbReference>
<dbReference type="Gene3D" id="1.10.10.10">
    <property type="entry name" value="Winged helix-like DNA-binding domain superfamily/Winged helix DNA-binding domain"/>
    <property type="match status" value="1"/>
</dbReference>
<protein>
    <submittedName>
        <fullName evidence="9">RNA polymerase sigma24 factor</fullName>
    </submittedName>
</protein>
<evidence type="ECO:0000256" key="4">
    <source>
        <dbReference type="ARBA" id="ARBA00023125"/>
    </source>
</evidence>
<dbReference type="NCBIfam" id="TIGR02983">
    <property type="entry name" value="SigE-fam_strep"/>
    <property type="match status" value="1"/>
</dbReference>
<dbReference type="Gene3D" id="1.10.1740.10">
    <property type="match status" value="1"/>
</dbReference>
<dbReference type="Pfam" id="PF04545">
    <property type="entry name" value="Sigma70_r4"/>
    <property type="match status" value="1"/>
</dbReference>
<evidence type="ECO:0000259" key="8">
    <source>
        <dbReference type="Pfam" id="PF04545"/>
    </source>
</evidence>
<evidence type="ECO:0000256" key="5">
    <source>
        <dbReference type="ARBA" id="ARBA00023163"/>
    </source>
</evidence>
<dbReference type="InterPro" id="IPR014284">
    <property type="entry name" value="RNA_pol_sigma-70_dom"/>
</dbReference>
<dbReference type="PANTHER" id="PTHR43133">
    <property type="entry name" value="RNA POLYMERASE ECF-TYPE SIGMA FACTO"/>
    <property type="match status" value="1"/>
</dbReference>
<evidence type="ECO:0000256" key="1">
    <source>
        <dbReference type="ARBA" id="ARBA00010641"/>
    </source>
</evidence>
<dbReference type="SUPFAM" id="SSF88659">
    <property type="entry name" value="Sigma3 and sigma4 domains of RNA polymerase sigma factors"/>
    <property type="match status" value="1"/>
</dbReference>
<feature type="domain" description="RNA polymerase sigma-70 region 4" evidence="8">
    <location>
        <begin position="108"/>
        <end position="157"/>
    </location>
</feature>
<dbReference type="InterPro" id="IPR039425">
    <property type="entry name" value="RNA_pol_sigma-70-like"/>
</dbReference>
<keyword evidence="3" id="KW-0731">Sigma factor</keyword>
<evidence type="ECO:0000313" key="10">
    <source>
        <dbReference type="Proteomes" id="UP000642748"/>
    </source>
</evidence>
<dbReference type="Pfam" id="PF04542">
    <property type="entry name" value="Sigma70_r2"/>
    <property type="match status" value="1"/>
</dbReference>
<comment type="similarity">
    <text evidence="1">Belongs to the sigma-70 factor family. ECF subfamily.</text>
</comment>
<accession>A0A8J3QWH6</accession>
<dbReference type="InterPro" id="IPR014325">
    <property type="entry name" value="RNA_pol_sigma-E_actinobac"/>
</dbReference>
<dbReference type="InterPro" id="IPR013324">
    <property type="entry name" value="RNA_pol_sigma_r3/r4-like"/>
</dbReference>
<dbReference type="InterPro" id="IPR007630">
    <property type="entry name" value="RNA_pol_sigma70_r4"/>
</dbReference>
<dbReference type="CDD" id="cd06171">
    <property type="entry name" value="Sigma70_r4"/>
    <property type="match status" value="1"/>
</dbReference>
<evidence type="ECO:0000256" key="3">
    <source>
        <dbReference type="ARBA" id="ARBA00023082"/>
    </source>
</evidence>
<keyword evidence="10" id="KW-1185">Reference proteome</keyword>
<dbReference type="PANTHER" id="PTHR43133:SF50">
    <property type="entry name" value="ECF RNA POLYMERASE SIGMA FACTOR SIGM"/>
    <property type="match status" value="1"/>
</dbReference>
<name>A0A8J3QWH6_9ACTN</name>
<feature type="domain" description="RNA polymerase sigma-70 region 2" evidence="7">
    <location>
        <begin position="16"/>
        <end position="77"/>
    </location>
</feature>
<dbReference type="InterPro" id="IPR036388">
    <property type="entry name" value="WH-like_DNA-bd_sf"/>
</dbReference>
<gene>
    <name evidence="9" type="ORF">Raf01_52620</name>
</gene>